<dbReference type="InterPro" id="IPR036398">
    <property type="entry name" value="CA_dom_sf"/>
</dbReference>
<name>A0A6C0EJK6_9ZZZZ</name>
<proteinExistence type="predicted"/>
<reference evidence="3" key="1">
    <citation type="journal article" date="2020" name="Nature">
        <title>Giant virus diversity and host interactions through global metagenomics.</title>
        <authorList>
            <person name="Schulz F."/>
            <person name="Roux S."/>
            <person name="Paez-Espino D."/>
            <person name="Jungbluth S."/>
            <person name="Walsh D.A."/>
            <person name="Denef V.J."/>
            <person name="McMahon K.D."/>
            <person name="Konstantinidis K.T."/>
            <person name="Eloe-Fadrosh E.A."/>
            <person name="Kyrpides N.C."/>
            <person name="Woyke T."/>
        </authorList>
    </citation>
    <scope>NUCLEOTIDE SEQUENCE</scope>
    <source>
        <strain evidence="3">GVMAG-M-3300023179-33</strain>
    </source>
</reference>
<evidence type="ECO:0000313" key="3">
    <source>
        <dbReference type="EMBL" id="QHT27555.1"/>
    </source>
</evidence>
<keyword evidence="1" id="KW-0175">Coiled coil</keyword>
<keyword evidence="2" id="KW-0812">Transmembrane</keyword>
<protein>
    <submittedName>
        <fullName evidence="3">Uncharacterized protein</fullName>
    </submittedName>
</protein>
<keyword evidence="2" id="KW-0472">Membrane</keyword>
<organism evidence="3">
    <name type="scientific">viral metagenome</name>
    <dbReference type="NCBI Taxonomy" id="1070528"/>
    <lineage>
        <taxon>unclassified sequences</taxon>
        <taxon>metagenomes</taxon>
        <taxon>organismal metagenomes</taxon>
    </lineage>
</organism>
<evidence type="ECO:0000256" key="2">
    <source>
        <dbReference type="SAM" id="Phobius"/>
    </source>
</evidence>
<keyword evidence="2" id="KW-1133">Transmembrane helix</keyword>
<dbReference type="AlphaFoldDB" id="A0A6C0EJK6"/>
<accession>A0A6C0EJK6</accession>
<dbReference type="SUPFAM" id="SSF51069">
    <property type="entry name" value="Carbonic anhydrase"/>
    <property type="match status" value="1"/>
</dbReference>
<feature type="transmembrane region" description="Helical" evidence="2">
    <location>
        <begin position="363"/>
        <end position="384"/>
    </location>
</feature>
<feature type="coiled-coil region" evidence="1">
    <location>
        <begin position="203"/>
        <end position="230"/>
    </location>
</feature>
<sequence length="402" mass="45016">MSDQQTLVNISEDPLFLNGFCDLKCDYSFYYQLSICRVHPNSGNTSLHFTYEANSNGTKQVLYNGIEYNVSGIFIYSPSLHYFDGNQAESEIQIVHQAVLGNGSPLVVCIPITSSSGSIPNNKGTRLVEDMINYAIPVINTTNRIENELNTEISSANRELTNLKNNDMIKSGSGIANVGNKIKNSFENLGRRIARRPTQSNNTSSIENQLSTLQDQLQRVENQVDHNLNQPQVLNITNYTLEYLVPGKTPFFSYTNTNDNAYYIVYGMNNAIFVDSNVIQNLQSVVSPYYTNSTYNDTIVSPNITASIYPLFLNQTGATNLLTTNLSDEIYIDCQPTGSSNEQTNVTTSTTSSTTLQKSSTLFFIYVVFFLFVLFLIYMIFSYITHPDKKNFSIGSIKNPFT</sequence>
<dbReference type="Gene3D" id="3.10.200.10">
    <property type="entry name" value="Alpha carbonic anhydrase"/>
    <property type="match status" value="1"/>
</dbReference>
<evidence type="ECO:0000256" key="1">
    <source>
        <dbReference type="SAM" id="Coils"/>
    </source>
</evidence>
<dbReference type="EMBL" id="MN739824">
    <property type="protein sequence ID" value="QHT27555.1"/>
    <property type="molecule type" value="Genomic_DNA"/>
</dbReference>